<dbReference type="InterPro" id="IPR044974">
    <property type="entry name" value="Disease_R_plants"/>
</dbReference>
<accession>A0A445A7U1</accession>
<evidence type="ECO:0000256" key="4">
    <source>
        <dbReference type="ARBA" id="ARBA00023027"/>
    </source>
</evidence>
<dbReference type="InterPro" id="IPR058546">
    <property type="entry name" value="RPS4B/Roq1-like_LRR"/>
</dbReference>
<protein>
    <recommendedName>
        <fullName evidence="6">TIR domain-containing protein</fullName>
    </recommendedName>
</protein>
<dbReference type="SUPFAM" id="SSF52540">
    <property type="entry name" value="P-loop containing nucleoside triphosphate hydrolases"/>
    <property type="match status" value="1"/>
</dbReference>
<dbReference type="SMART" id="SM00369">
    <property type="entry name" value="LRR_TYP"/>
    <property type="match status" value="3"/>
</dbReference>
<evidence type="ECO:0000313" key="7">
    <source>
        <dbReference type="EMBL" id="RYR22523.1"/>
    </source>
</evidence>
<dbReference type="STRING" id="3818.A0A445A7U1"/>
<dbReference type="InterPro" id="IPR003591">
    <property type="entry name" value="Leu-rich_rpt_typical-subtyp"/>
</dbReference>
<dbReference type="Pfam" id="PF23282">
    <property type="entry name" value="WHD_ROQ1"/>
    <property type="match status" value="1"/>
</dbReference>
<evidence type="ECO:0000259" key="6">
    <source>
        <dbReference type="PROSITE" id="PS50104"/>
    </source>
</evidence>
<dbReference type="Gene3D" id="3.80.10.10">
    <property type="entry name" value="Ribonuclease Inhibitor"/>
    <property type="match status" value="7"/>
</dbReference>
<dbReference type="Gene3D" id="3.40.50.10140">
    <property type="entry name" value="Toll/interleukin-1 receptor homology (TIR) domain"/>
    <property type="match status" value="1"/>
</dbReference>
<dbReference type="FunFam" id="3.40.50.10140:FF:000007">
    <property type="entry name" value="Disease resistance protein (TIR-NBS-LRR class)"/>
    <property type="match status" value="1"/>
</dbReference>
<sequence length="2278" mass="261513">MEGSFEQNIQQERISFETRALTHIPPRQLLTEDRMIGLQTRVVEVKSHLYSWYRENKKIEGIKLVQCEEHDWTDTAFEKVKKLRILILRNTNLSCRTIPLPEQLRLLDWKGYPSNSIPSNLKKIVAFSLRHSPLMLEEPFQNFKHLTYMNFSHCESITHFPSVSEARSLRKLILNGCKNLVSFDESVGDLPNLTYLRASKCTKLRKFPSRICLPSLEHLSFNWCRRLGLFPDIVGKMDKPLKICLKATVIQELPDSLVDLVGLRYLDLTSCEKLGYLPSSLFMLPNFVTLKVGGCPQLGGSFARFRESLSTTAECRPSLETLHFSHASLCDEDLQVIMQSFPNLEVLNVSSNNFVSIPACIQESSYLTSLDLSCCLKLQEIPELPSSVRKVDVRHCNSLSANTTSMLWSQVSREINKLQVVMPTSNTKIPEWWDHRTSWKRGRPQDLNFKARGKFPVVALAFVFGEMNYQSVGLHLSIESGDVSSAYQPSHNFTVAENHVLLCDLRLWFSDEEWKRLDAHVEHGNTWKTVEVRCVPDIIPVHWGVYVYKKETSMKDIQFQESEFVDGLYSEQISNWKKSAEELAIASFSESLKTVVKNLKRLMAPREEEQSICLMQQDEDEDEEGEGEDTRHGFTGHPYDALCRNGINTFIDDENLRTGETIRPQLLHSIEASEISIIVFSTNYAASTWCLDELVQILRCHRERNQLVFPVFYKVEPSDVRHQRNTYKEAMDAHGIRFGCHSQKVKEWKEALDETSNMKGFHLKQGYEFKFIQEIVKKALTRIPPRKLLIGDYMVGMQTRVEEVESDLYSWDRVLSNGESPKRKHYNNNTMLGIVGIGGSGKTTLAKALYNSICDQFECACFLFNVRKILDQEEGLVRLQQTLLSKLLGEWEIKVRSVEEGISKIKEKLSKKRALIVLDDVDKIEQLKALAGECDWFSYGTRIVITTRDKYLLAAHEVEKIYETKLLSDPESLELFCWNAFKMTRPKENYEDLSNQAIHYAQGLPLALKVIGSNLINKNLEEWKSALDKYEKNPPKDIQSVLRVSYDSLEGNEKDIFLDIACFFNGKKWEYVKNVLDGCGMFTEDGIRILVDKSLLTINDGYLRMHDLIQNMGREIVKQEAPKEVRDRSRLWFHEDVLELLPDDKENKKIEGIKLVQCEEHDWTDNAFEKMKKLRILILRNTNLSCRTIPLPEQLRLLDWKGYPSNSIPSNLKKIVAFSLRHSPLTLEKPFQKFKHLTYMNFSHCESITQFPNVSEAQSLRKLILNGCINLVSFDESVGVLPNLTYLRASRCTKLRKFLSRICLPSLEHLSFNWCARLGLFPLIVEMMNKPLKICLKATAIEELPDSFVDLVGLRYLDLTSCEKLGYLPSSLFMLPNFVTLKVGGCPQLGRSFAGFRESLSTTAESRPILKTLHFSHASLCDKDLQLIMQSFPNLEVLNVSSNNFVSIPACVQELSYLTSLDLSYCLNLQKIPELPSSVREVDLRHCNSLSAKTRSMLWSQEAPREVSDRSRLWFHEDVLELLPDDKENKKIEGIKLVQCEEHDWTDTALEKMKKLRILILRNTNLSCRTILLPEQLRLLDWKGKVEGIKLNQCEEDDWTDTAFVKMKKLRILIFRNTNFSCGTILLPKQLRLLDWKGYPSNSMPSNLKEIAAFSLRHSPLMYEFKFIQEIVGKALTHIPPRQLLIEDHMENKRIEGIKLVQCEEHNWTDNAFEKMKKLRILILRNTNLSCRIIPLPEQLRLLDWKGYPSNSIPSNLKKIVAFSLRHSPLMLEKPFQNFKHLTYMNFSHCESITHFPNVSEAQSLRKLILNGCINLVRFDESVGFLPNLTYLRASKCTKLRKFLSRICLPSLEHLSLNWCRRLGLFPDIVGKMDKPLKICLKATAIQELPDSFVDLVGLLYLDLTSCEKLGYLPSSLFMLPNFVTLKVGGCPQLGGSFARFRESLSTTAESCPSLKTLHLSHASLCDEDLHVIMQSFPNLEVLNVSSNNFVSIPACVQESSYLTSLDLSYCLNLQEIPELPSSVRKVDVRHCSSLSANTTNMLWAQVRKEIHKLQVVMPTSNTEIPEWWDYHGSWQGYPQYLNFEVRGKFPVVALAFVFGEMNYQPVGLHLSIDSRDYSAYQPSHNFTVAENHVLLCDLRVLFSDEGWKRLDAHAEHGNKWKTVKVKCVPDIIPVQWGVYVYKEETSMKGIRFSGSQQFGLESVPRSPGSLTKKRLSSAEELAIIASFAESLQNVVEKLKRLMAPIEEDQCLSLMQQDGDEEDENEDEGEEGESDIEA</sequence>
<dbReference type="PRINTS" id="PR00364">
    <property type="entry name" value="DISEASERSIST"/>
</dbReference>
<evidence type="ECO:0000313" key="8">
    <source>
        <dbReference type="Proteomes" id="UP000289738"/>
    </source>
</evidence>
<dbReference type="Pfam" id="PF23286">
    <property type="entry name" value="LRR_13"/>
    <property type="match status" value="3"/>
</dbReference>
<dbReference type="InterPro" id="IPR032675">
    <property type="entry name" value="LRR_dom_sf"/>
</dbReference>
<dbReference type="InterPro" id="IPR002182">
    <property type="entry name" value="NB-ARC"/>
</dbReference>
<feature type="region of interest" description="Disordered" evidence="5">
    <location>
        <begin position="2250"/>
        <end position="2278"/>
    </location>
</feature>
<dbReference type="SUPFAM" id="SSF52058">
    <property type="entry name" value="L domain-like"/>
    <property type="match status" value="4"/>
</dbReference>
<evidence type="ECO:0000256" key="2">
    <source>
        <dbReference type="ARBA" id="ARBA00022737"/>
    </source>
</evidence>
<dbReference type="Proteomes" id="UP000289738">
    <property type="component" value="Chromosome B03"/>
</dbReference>
<organism evidence="7 8">
    <name type="scientific">Arachis hypogaea</name>
    <name type="common">Peanut</name>
    <dbReference type="NCBI Taxonomy" id="3818"/>
    <lineage>
        <taxon>Eukaryota</taxon>
        <taxon>Viridiplantae</taxon>
        <taxon>Streptophyta</taxon>
        <taxon>Embryophyta</taxon>
        <taxon>Tracheophyta</taxon>
        <taxon>Spermatophyta</taxon>
        <taxon>Magnoliopsida</taxon>
        <taxon>eudicotyledons</taxon>
        <taxon>Gunneridae</taxon>
        <taxon>Pentapetalae</taxon>
        <taxon>rosids</taxon>
        <taxon>fabids</taxon>
        <taxon>Fabales</taxon>
        <taxon>Fabaceae</taxon>
        <taxon>Papilionoideae</taxon>
        <taxon>50 kb inversion clade</taxon>
        <taxon>dalbergioids sensu lato</taxon>
        <taxon>Dalbergieae</taxon>
        <taxon>Pterocarpus clade</taxon>
        <taxon>Arachis</taxon>
    </lineage>
</organism>
<evidence type="ECO:0000256" key="5">
    <source>
        <dbReference type="SAM" id="MobiDB-lite"/>
    </source>
</evidence>
<dbReference type="InterPro" id="IPR036390">
    <property type="entry name" value="WH_DNA-bd_sf"/>
</dbReference>
<gene>
    <name evidence="7" type="ORF">Ahy_B03g067832</name>
</gene>
<dbReference type="PANTHER" id="PTHR11017">
    <property type="entry name" value="LEUCINE-RICH REPEAT-CONTAINING PROTEIN"/>
    <property type="match status" value="1"/>
</dbReference>
<evidence type="ECO:0000256" key="3">
    <source>
        <dbReference type="ARBA" id="ARBA00022821"/>
    </source>
</evidence>
<dbReference type="GO" id="GO:0007165">
    <property type="term" value="P:signal transduction"/>
    <property type="evidence" value="ECO:0007669"/>
    <property type="project" value="InterPro"/>
</dbReference>
<keyword evidence="1" id="KW-0433">Leucine-rich repeat</keyword>
<dbReference type="Pfam" id="PF01582">
    <property type="entry name" value="TIR"/>
    <property type="match status" value="1"/>
</dbReference>
<dbReference type="SMART" id="SM00255">
    <property type="entry name" value="TIR"/>
    <property type="match status" value="1"/>
</dbReference>
<dbReference type="InterPro" id="IPR027417">
    <property type="entry name" value="P-loop_NTPase"/>
</dbReference>
<dbReference type="GO" id="GO:0006952">
    <property type="term" value="P:defense response"/>
    <property type="evidence" value="ECO:0007669"/>
    <property type="project" value="UniProtKB-KW"/>
</dbReference>
<feature type="compositionally biased region" description="Acidic residues" evidence="5">
    <location>
        <begin position="2258"/>
        <end position="2278"/>
    </location>
</feature>
<proteinExistence type="predicted"/>
<dbReference type="InterPro" id="IPR035897">
    <property type="entry name" value="Toll_tir_struct_dom_sf"/>
</dbReference>
<dbReference type="Gene3D" id="1.10.8.430">
    <property type="entry name" value="Helical domain of apoptotic protease-activating factors"/>
    <property type="match status" value="1"/>
</dbReference>
<dbReference type="PANTHER" id="PTHR11017:SF587">
    <property type="entry name" value="NB-ARC DOMAIN PROTEIN"/>
    <property type="match status" value="1"/>
</dbReference>
<evidence type="ECO:0000256" key="1">
    <source>
        <dbReference type="ARBA" id="ARBA00022614"/>
    </source>
</evidence>
<comment type="caution">
    <text evidence="7">The sequence shown here is derived from an EMBL/GenBank/DDBJ whole genome shotgun (WGS) entry which is preliminary data.</text>
</comment>
<keyword evidence="2" id="KW-0677">Repeat</keyword>
<dbReference type="GO" id="GO:0043531">
    <property type="term" value="F:ADP binding"/>
    <property type="evidence" value="ECO:0007669"/>
    <property type="project" value="InterPro"/>
</dbReference>
<dbReference type="InterPro" id="IPR003593">
    <property type="entry name" value="AAA+_ATPase"/>
</dbReference>
<feature type="domain" description="TIR" evidence="6">
    <location>
        <begin position="617"/>
        <end position="783"/>
    </location>
</feature>
<keyword evidence="8" id="KW-1185">Reference proteome</keyword>
<reference evidence="7 8" key="1">
    <citation type="submission" date="2019-01" db="EMBL/GenBank/DDBJ databases">
        <title>Sequencing of cultivated peanut Arachis hypogaea provides insights into genome evolution and oil improvement.</title>
        <authorList>
            <person name="Chen X."/>
        </authorList>
    </citation>
    <scope>NUCLEOTIDE SEQUENCE [LARGE SCALE GENOMIC DNA]</scope>
    <source>
        <strain evidence="8">cv. Fuhuasheng</strain>
        <tissue evidence="7">Leaves</tissue>
    </source>
</reference>
<dbReference type="InterPro" id="IPR042197">
    <property type="entry name" value="Apaf_helical"/>
</dbReference>
<name>A0A445A7U1_ARAHY</name>
<dbReference type="Pfam" id="PF00931">
    <property type="entry name" value="NB-ARC"/>
    <property type="match status" value="1"/>
</dbReference>
<keyword evidence="3" id="KW-0611">Plant defense</keyword>
<dbReference type="InterPro" id="IPR000157">
    <property type="entry name" value="TIR_dom"/>
</dbReference>
<dbReference type="SUPFAM" id="SSF52200">
    <property type="entry name" value="Toll/Interleukin receptor TIR domain"/>
    <property type="match status" value="1"/>
</dbReference>
<dbReference type="EMBL" id="SDMP01000013">
    <property type="protein sequence ID" value="RYR22523.1"/>
    <property type="molecule type" value="Genomic_DNA"/>
</dbReference>
<dbReference type="PROSITE" id="PS50104">
    <property type="entry name" value="TIR"/>
    <property type="match status" value="1"/>
</dbReference>
<dbReference type="Gene3D" id="3.40.50.300">
    <property type="entry name" value="P-loop containing nucleotide triphosphate hydrolases"/>
    <property type="match status" value="1"/>
</dbReference>
<dbReference type="SMART" id="SM00364">
    <property type="entry name" value="LRR_BAC"/>
    <property type="match status" value="6"/>
</dbReference>
<keyword evidence="4" id="KW-0520">NAD</keyword>
<dbReference type="SMART" id="SM00382">
    <property type="entry name" value="AAA"/>
    <property type="match status" value="1"/>
</dbReference>
<dbReference type="SUPFAM" id="SSF46785">
    <property type="entry name" value="Winged helix' DNA-binding domain"/>
    <property type="match status" value="1"/>
</dbReference>
<dbReference type="InterPro" id="IPR058192">
    <property type="entry name" value="WHD_ROQ1-like"/>
</dbReference>